<dbReference type="GO" id="GO:0004497">
    <property type="term" value="F:monooxygenase activity"/>
    <property type="evidence" value="ECO:0007669"/>
    <property type="project" value="UniProtKB-KW"/>
</dbReference>
<dbReference type="EMBL" id="JAQIZZ010000002">
    <property type="protein sequence ID" value="KAJ5552315.1"/>
    <property type="molecule type" value="Genomic_DNA"/>
</dbReference>
<dbReference type="GO" id="GO:0043386">
    <property type="term" value="P:mycotoxin biosynthetic process"/>
    <property type="evidence" value="ECO:0007669"/>
    <property type="project" value="UniProtKB-ARBA"/>
</dbReference>
<dbReference type="Proteomes" id="UP001220324">
    <property type="component" value="Unassembled WGS sequence"/>
</dbReference>
<feature type="transmembrane region" description="Helical" evidence="8">
    <location>
        <begin position="20"/>
        <end position="39"/>
    </location>
</feature>
<keyword evidence="8" id="KW-1133">Transmembrane helix</keyword>
<accession>A0AAD6D2E4</accession>
<evidence type="ECO:0000256" key="1">
    <source>
        <dbReference type="ARBA" id="ARBA00001971"/>
    </source>
</evidence>
<dbReference type="GO" id="GO:0020037">
    <property type="term" value="F:heme binding"/>
    <property type="evidence" value="ECO:0007669"/>
    <property type="project" value="InterPro"/>
</dbReference>
<evidence type="ECO:0000313" key="9">
    <source>
        <dbReference type="EMBL" id="KAJ5552315.1"/>
    </source>
</evidence>
<gene>
    <name evidence="9" type="ORF">N7494_001693</name>
</gene>
<dbReference type="PANTHER" id="PTHR46206">
    <property type="entry name" value="CYTOCHROME P450"/>
    <property type="match status" value="1"/>
</dbReference>
<dbReference type="PROSITE" id="PS00086">
    <property type="entry name" value="CYTOCHROME_P450"/>
    <property type="match status" value="1"/>
</dbReference>
<proteinExistence type="inferred from homology"/>
<keyword evidence="10" id="KW-1185">Reference proteome</keyword>
<feature type="binding site" description="axial binding residue" evidence="6">
    <location>
        <position position="480"/>
    </location>
    <ligand>
        <name>heme</name>
        <dbReference type="ChEBI" id="CHEBI:30413"/>
    </ligand>
    <ligandPart>
        <name>Fe</name>
        <dbReference type="ChEBI" id="CHEBI:18248"/>
    </ligandPart>
</feature>
<keyword evidence="7" id="KW-0503">Monooxygenase</keyword>
<dbReference type="GO" id="GO:0016705">
    <property type="term" value="F:oxidoreductase activity, acting on paired donors, with incorporation or reduction of molecular oxygen"/>
    <property type="evidence" value="ECO:0007669"/>
    <property type="project" value="InterPro"/>
</dbReference>
<name>A0AAD6D2E4_9EURO</name>
<dbReference type="PRINTS" id="PR00465">
    <property type="entry name" value="EP450IV"/>
</dbReference>
<sequence>MFLTQAYWPAGKFDFRLGLIGSLIAWAAFTLMIAIGLVVTSRRWASDNVPFITGRNLFSIIYQQYRFIIDGPCLIKEGYALYSDGLFEIPRTFRPGQVILCKPELIEELKNACRTVVSPEPWIDQLLQISHVMPGYFPKGGGGLLLRRLRQELYGGRTLEFKGDECSVGCFDFAYSIVARSGSFALVGERLARDEEYLGAVKEHILGMIVTTRVQFLVPDVLKRYIGGFISRLATMCTRWNMHSSRKILLKHFDARAAEYEFDMSRDLVDEKQTNRESSEKPVEIFRWLYESSVLRQRWSYSEVIGEMLLLQFAFIYTTAYGLYGALAELAQRPEYIPALREEVEATILQMGITVAAYDKMVLLDSFLKECQRLHPPAAISAHRVCVKAVPLSNGESYLTSITNVAIIPDHGNGLGVVLKPGTHVGVPSGWIQRSSKAYTDPEVFDGFRFARSAAAGASGTKLVDLSPDYLVFGMDVHACPGRWMASSLMKLVLAHLVLNFDVLPGLTPGPLTGSLSFEEFYVPNFGLKMRLRRRV</sequence>
<dbReference type="InterPro" id="IPR001128">
    <property type="entry name" value="Cyt_P450"/>
</dbReference>
<dbReference type="InterPro" id="IPR002403">
    <property type="entry name" value="Cyt_P450_E_grp-IV"/>
</dbReference>
<evidence type="ECO:0000256" key="7">
    <source>
        <dbReference type="RuleBase" id="RU000461"/>
    </source>
</evidence>
<keyword evidence="4 7" id="KW-0560">Oxidoreductase</keyword>
<evidence type="ECO:0000256" key="6">
    <source>
        <dbReference type="PIRSR" id="PIRSR602403-1"/>
    </source>
</evidence>
<evidence type="ECO:0000313" key="10">
    <source>
        <dbReference type="Proteomes" id="UP001220324"/>
    </source>
</evidence>
<dbReference type="SUPFAM" id="SSF48264">
    <property type="entry name" value="Cytochrome P450"/>
    <property type="match status" value="1"/>
</dbReference>
<comment type="caution">
    <text evidence="9">The sequence shown here is derived from an EMBL/GenBank/DDBJ whole genome shotgun (WGS) entry which is preliminary data.</text>
</comment>
<evidence type="ECO:0000256" key="5">
    <source>
        <dbReference type="ARBA" id="ARBA00023004"/>
    </source>
</evidence>
<comment type="cofactor">
    <cofactor evidence="1 6">
        <name>heme</name>
        <dbReference type="ChEBI" id="CHEBI:30413"/>
    </cofactor>
</comment>
<protein>
    <submittedName>
        <fullName evidence="9">Cytochrome P450</fullName>
    </submittedName>
</protein>
<evidence type="ECO:0000256" key="8">
    <source>
        <dbReference type="SAM" id="Phobius"/>
    </source>
</evidence>
<keyword evidence="5 6" id="KW-0408">Iron</keyword>
<dbReference type="AlphaFoldDB" id="A0AAD6D2E4"/>
<comment type="similarity">
    <text evidence="2 7">Belongs to the cytochrome P450 family.</text>
</comment>
<evidence type="ECO:0000256" key="4">
    <source>
        <dbReference type="ARBA" id="ARBA00023002"/>
    </source>
</evidence>
<organism evidence="9 10">
    <name type="scientific">Penicillium frequentans</name>
    <dbReference type="NCBI Taxonomy" id="3151616"/>
    <lineage>
        <taxon>Eukaryota</taxon>
        <taxon>Fungi</taxon>
        <taxon>Dikarya</taxon>
        <taxon>Ascomycota</taxon>
        <taxon>Pezizomycotina</taxon>
        <taxon>Eurotiomycetes</taxon>
        <taxon>Eurotiomycetidae</taxon>
        <taxon>Eurotiales</taxon>
        <taxon>Aspergillaceae</taxon>
        <taxon>Penicillium</taxon>
    </lineage>
</organism>
<dbReference type="CDD" id="cd11041">
    <property type="entry name" value="CYP503A1-like"/>
    <property type="match status" value="1"/>
</dbReference>
<keyword evidence="8" id="KW-0812">Transmembrane</keyword>
<keyword evidence="3 6" id="KW-0479">Metal-binding</keyword>
<keyword evidence="6 7" id="KW-0349">Heme</keyword>
<dbReference type="InterPro" id="IPR036396">
    <property type="entry name" value="Cyt_P450_sf"/>
</dbReference>
<reference evidence="9 10" key="1">
    <citation type="journal article" date="2023" name="IMA Fungus">
        <title>Comparative genomic study of the Penicillium genus elucidates a diverse pangenome and 15 lateral gene transfer events.</title>
        <authorList>
            <person name="Petersen C."/>
            <person name="Sorensen T."/>
            <person name="Nielsen M.R."/>
            <person name="Sondergaard T.E."/>
            <person name="Sorensen J.L."/>
            <person name="Fitzpatrick D.A."/>
            <person name="Frisvad J.C."/>
            <person name="Nielsen K.L."/>
        </authorList>
    </citation>
    <scope>NUCLEOTIDE SEQUENCE [LARGE SCALE GENOMIC DNA]</scope>
    <source>
        <strain evidence="9 10">IBT 35679</strain>
    </source>
</reference>
<dbReference type="Gene3D" id="1.10.630.10">
    <property type="entry name" value="Cytochrome P450"/>
    <property type="match status" value="1"/>
</dbReference>
<evidence type="ECO:0000256" key="3">
    <source>
        <dbReference type="ARBA" id="ARBA00022723"/>
    </source>
</evidence>
<dbReference type="Pfam" id="PF00067">
    <property type="entry name" value="p450"/>
    <property type="match status" value="1"/>
</dbReference>
<dbReference type="InterPro" id="IPR017972">
    <property type="entry name" value="Cyt_P450_CS"/>
</dbReference>
<dbReference type="GO" id="GO:0005506">
    <property type="term" value="F:iron ion binding"/>
    <property type="evidence" value="ECO:0007669"/>
    <property type="project" value="InterPro"/>
</dbReference>
<evidence type="ECO:0000256" key="2">
    <source>
        <dbReference type="ARBA" id="ARBA00010617"/>
    </source>
</evidence>
<keyword evidence="8" id="KW-0472">Membrane</keyword>